<dbReference type="Pfam" id="PF24346">
    <property type="entry name" value="DUF7507"/>
    <property type="match status" value="1"/>
</dbReference>
<evidence type="ECO:0000313" key="2">
    <source>
        <dbReference type="EMBL" id="PRY86042.1"/>
    </source>
</evidence>
<dbReference type="AlphaFoldDB" id="A0A2T0WHA1"/>
<feature type="domain" description="VWFA" evidence="1">
    <location>
        <begin position="46"/>
        <end position="251"/>
    </location>
</feature>
<dbReference type="InterPro" id="IPR002035">
    <property type="entry name" value="VWF_A"/>
</dbReference>
<dbReference type="EMBL" id="PVTQ01000013">
    <property type="protein sequence ID" value="PRY86042.1"/>
    <property type="molecule type" value="Genomic_DNA"/>
</dbReference>
<dbReference type="Gene3D" id="3.40.50.410">
    <property type="entry name" value="von Willebrand factor, type A domain"/>
    <property type="match status" value="1"/>
</dbReference>
<reference evidence="2 3" key="1">
    <citation type="submission" date="2018-03" db="EMBL/GenBank/DDBJ databases">
        <title>Genomic Encyclopedia of Archaeal and Bacterial Type Strains, Phase II (KMG-II): from individual species to whole genera.</title>
        <authorList>
            <person name="Goeker M."/>
        </authorList>
    </citation>
    <scope>NUCLEOTIDE SEQUENCE [LARGE SCALE GENOMIC DNA]</scope>
    <source>
        <strain evidence="2 3">DSM 100212</strain>
    </source>
</reference>
<evidence type="ECO:0000313" key="3">
    <source>
        <dbReference type="Proteomes" id="UP000238392"/>
    </source>
</evidence>
<feature type="non-terminal residue" evidence="2">
    <location>
        <position position="309"/>
    </location>
</feature>
<gene>
    <name evidence="2" type="ORF">CLV74_11317</name>
</gene>
<dbReference type="RefSeq" id="WP_170108087.1">
    <property type="nucleotide sequence ID" value="NZ_PVTQ01000013.1"/>
</dbReference>
<dbReference type="PROSITE" id="PS50234">
    <property type="entry name" value="VWFA"/>
    <property type="match status" value="1"/>
</dbReference>
<organism evidence="2 3">
    <name type="scientific">Donghicola tyrosinivorans</name>
    <dbReference type="NCBI Taxonomy" id="1652492"/>
    <lineage>
        <taxon>Bacteria</taxon>
        <taxon>Pseudomonadati</taxon>
        <taxon>Pseudomonadota</taxon>
        <taxon>Alphaproteobacteria</taxon>
        <taxon>Rhodobacterales</taxon>
        <taxon>Roseobacteraceae</taxon>
        <taxon>Donghicola</taxon>
    </lineage>
</organism>
<comment type="caution">
    <text evidence="2">The sequence shown here is derived from an EMBL/GenBank/DDBJ whole genome shotgun (WGS) entry which is preliminary data.</text>
</comment>
<dbReference type="Proteomes" id="UP000238392">
    <property type="component" value="Unassembled WGS sequence"/>
</dbReference>
<accession>A0A2T0WHA1</accession>
<sequence>MLVSQRVLSTVVGLSHRLFTLLVSTLLMFAVWTGNAAAQSCNGAAELWFLNDESTSVDSTEFSQAQSFLNLVAGNFTFDATTGLRGALVAWGTNPVSVSGLTANFPSVASGYSRATSGTQYTNPGAAMSYVEDALTNYGSSQYQSDGGAAARANTASVVVLLTDADGINGNGGGVGGIRDASTFSSSAANIRAAGHEVVLMVIGEAATRYSGSDTAFQTLIDGVAGSSSNVFVGSTYADIADPSKNYISGLTAKVCAAVTTVAAASSNPQLTVTKTVDETALADGAAAGDVLSYTVSVANTGNVTLYDL</sequence>
<dbReference type="InterPro" id="IPR055354">
    <property type="entry name" value="DUF7507"/>
</dbReference>
<dbReference type="SUPFAM" id="SSF53300">
    <property type="entry name" value="vWA-like"/>
    <property type="match status" value="1"/>
</dbReference>
<evidence type="ECO:0000259" key="1">
    <source>
        <dbReference type="PROSITE" id="PS50234"/>
    </source>
</evidence>
<keyword evidence="3" id="KW-1185">Reference proteome</keyword>
<dbReference type="Pfam" id="PF00092">
    <property type="entry name" value="VWA"/>
    <property type="match status" value="1"/>
</dbReference>
<dbReference type="InterPro" id="IPR036465">
    <property type="entry name" value="vWFA_dom_sf"/>
</dbReference>
<proteinExistence type="predicted"/>
<protein>
    <submittedName>
        <fullName evidence="2">Putative repeat protein (TIGR01451 family)</fullName>
    </submittedName>
</protein>
<name>A0A2T0WHA1_9RHOB</name>